<dbReference type="OrthoDB" id="9801538at2"/>
<gene>
    <name evidence="1" type="ORF">CKA38_04370</name>
</gene>
<keyword evidence="2" id="KW-1185">Reference proteome</keyword>
<accession>A0A2U8E241</accession>
<evidence type="ECO:0000313" key="2">
    <source>
        <dbReference type="Proteomes" id="UP000244896"/>
    </source>
</evidence>
<proteinExistence type="predicted"/>
<dbReference type="KEGG" id="elut:CKA38_04370"/>
<dbReference type="Proteomes" id="UP000244896">
    <property type="component" value="Chromosome"/>
</dbReference>
<protein>
    <submittedName>
        <fullName evidence="1">Uncharacterized protein</fullName>
    </submittedName>
</protein>
<organism evidence="1 2">
    <name type="scientific">Ereboglobus luteus</name>
    <dbReference type="NCBI Taxonomy" id="1796921"/>
    <lineage>
        <taxon>Bacteria</taxon>
        <taxon>Pseudomonadati</taxon>
        <taxon>Verrucomicrobiota</taxon>
        <taxon>Opitutia</taxon>
        <taxon>Opitutales</taxon>
        <taxon>Opitutaceae</taxon>
        <taxon>Ereboglobus</taxon>
    </lineage>
</organism>
<sequence>MAIVRGKQYDPVTGRYYLVCASSKTNLTYVYEVDVATYNEATDNLMYNPAKVANWKFINSQLRTQ</sequence>
<dbReference type="RefSeq" id="WP_108824400.1">
    <property type="nucleotide sequence ID" value="NZ_CP023004.1"/>
</dbReference>
<name>A0A2U8E241_9BACT</name>
<reference evidence="1 2" key="1">
    <citation type="journal article" date="2018" name="Syst. Appl. Microbiol.">
        <title>Ereboglobus luteus gen. nov. sp. nov. from cockroach guts, and new insights into the oxygen relationship of the genera Opitutus and Didymococcus (Verrucomicrobia: Opitutaceae).</title>
        <authorList>
            <person name="Tegtmeier D."/>
            <person name="Belitz A."/>
            <person name="Radek R."/>
            <person name="Heimerl T."/>
            <person name="Brune A."/>
        </authorList>
    </citation>
    <scope>NUCLEOTIDE SEQUENCE [LARGE SCALE GENOMIC DNA]</scope>
    <source>
        <strain evidence="1 2">Ho45</strain>
    </source>
</reference>
<dbReference type="AlphaFoldDB" id="A0A2U8E241"/>
<dbReference type="EMBL" id="CP023004">
    <property type="protein sequence ID" value="AWI08592.1"/>
    <property type="molecule type" value="Genomic_DNA"/>
</dbReference>
<evidence type="ECO:0000313" key="1">
    <source>
        <dbReference type="EMBL" id="AWI08592.1"/>
    </source>
</evidence>